<name>A0A1I7ZZL1_9BILA</name>
<evidence type="ECO:0000313" key="2">
    <source>
        <dbReference type="Proteomes" id="UP000095287"/>
    </source>
</evidence>
<organism evidence="2 3">
    <name type="scientific">Steinernema glaseri</name>
    <dbReference type="NCBI Taxonomy" id="37863"/>
    <lineage>
        <taxon>Eukaryota</taxon>
        <taxon>Metazoa</taxon>
        <taxon>Ecdysozoa</taxon>
        <taxon>Nematoda</taxon>
        <taxon>Chromadorea</taxon>
        <taxon>Rhabditida</taxon>
        <taxon>Tylenchina</taxon>
        <taxon>Panagrolaimomorpha</taxon>
        <taxon>Strongyloidoidea</taxon>
        <taxon>Steinernematidae</taxon>
        <taxon>Steinernema</taxon>
    </lineage>
</organism>
<feature type="region of interest" description="Disordered" evidence="1">
    <location>
        <begin position="29"/>
        <end position="57"/>
    </location>
</feature>
<proteinExistence type="predicted"/>
<dbReference type="WBParaSite" id="L893_g3136.t1">
    <property type="protein sequence ID" value="L893_g3136.t1"/>
    <property type="gene ID" value="L893_g3136"/>
</dbReference>
<sequence length="108" mass="12395">MMTAYLVLKAEGVPAGDGVVLATKGAVGEERRRVESSRGDGDRSQQKCRSEEHSRSHWRDRSVGCRSCEWIRGRRRWMRCPEGIGARRQKRAMAVICSLQRRRRLVVL</sequence>
<evidence type="ECO:0000313" key="3">
    <source>
        <dbReference type="WBParaSite" id="L893_g3136.t1"/>
    </source>
</evidence>
<evidence type="ECO:0000256" key="1">
    <source>
        <dbReference type="SAM" id="MobiDB-lite"/>
    </source>
</evidence>
<dbReference type="Proteomes" id="UP000095287">
    <property type="component" value="Unplaced"/>
</dbReference>
<protein>
    <submittedName>
        <fullName evidence="3">Uncharacterized protein</fullName>
    </submittedName>
</protein>
<dbReference type="AlphaFoldDB" id="A0A1I7ZZL1"/>
<keyword evidence="2" id="KW-1185">Reference proteome</keyword>
<accession>A0A1I7ZZL1</accession>
<reference evidence="3" key="1">
    <citation type="submission" date="2016-11" db="UniProtKB">
        <authorList>
            <consortium name="WormBaseParasite"/>
        </authorList>
    </citation>
    <scope>IDENTIFICATION</scope>
</reference>